<dbReference type="AlphaFoldDB" id="A0A3D9JNN3"/>
<organism evidence="2 3">
    <name type="scientific">Cohnella phaseoli</name>
    <dbReference type="NCBI Taxonomy" id="456490"/>
    <lineage>
        <taxon>Bacteria</taxon>
        <taxon>Bacillati</taxon>
        <taxon>Bacillota</taxon>
        <taxon>Bacilli</taxon>
        <taxon>Bacillales</taxon>
        <taxon>Paenibacillaceae</taxon>
        <taxon>Cohnella</taxon>
    </lineage>
</organism>
<dbReference type="RefSeq" id="WP_181917769.1">
    <property type="nucleotide sequence ID" value="NZ_QRDZ01000014.1"/>
</dbReference>
<dbReference type="Proteomes" id="UP000256977">
    <property type="component" value="Unassembled WGS sequence"/>
</dbReference>
<dbReference type="EMBL" id="QRDZ01000014">
    <property type="protein sequence ID" value="RED75701.1"/>
    <property type="molecule type" value="Genomic_DNA"/>
</dbReference>
<dbReference type="SUPFAM" id="SSF51658">
    <property type="entry name" value="Xylose isomerase-like"/>
    <property type="match status" value="1"/>
</dbReference>
<dbReference type="InterPro" id="IPR013022">
    <property type="entry name" value="Xyl_isomerase-like_TIM-brl"/>
</dbReference>
<dbReference type="InterPro" id="IPR036237">
    <property type="entry name" value="Xyl_isomerase-like_sf"/>
</dbReference>
<dbReference type="InterPro" id="IPR050312">
    <property type="entry name" value="IolE/XylAMocC-like"/>
</dbReference>
<dbReference type="PANTHER" id="PTHR12110">
    <property type="entry name" value="HYDROXYPYRUVATE ISOMERASE"/>
    <property type="match status" value="1"/>
</dbReference>
<proteinExistence type="predicted"/>
<reference evidence="2 3" key="1">
    <citation type="submission" date="2018-07" db="EMBL/GenBank/DDBJ databases">
        <title>Genomic Encyclopedia of Type Strains, Phase III (KMG-III): the genomes of soil and plant-associated and newly described type strains.</title>
        <authorList>
            <person name="Whitman W."/>
        </authorList>
    </citation>
    <scope>NUCLEOTIDE SEQUENCE [LARGE SCALE GENOMIC DNA]</scope>
    <source>
        <strain evidence="2 3">CECT 7287</strain>
    </source>
</reference>
<evidence type="ECO:0000313" key="3">
    <source>
        <dbReference type="Proteomes" id="UP000256977"/>
    </source>
</evidence>
<evidence type="ECO:0000259" key="1">
    <source>
        <dbReference type="Pfam" id="PF01261"/>
    </source>
</evidence>
<dbReference type="Pfam" id="PF01261">
    <property type="entry name" value="AP_endonuc_2"/>
    <property type="match status" value="1"/>
</dbReference>
<accession>A0A3D9JNN3</accession>
<name>A0A3D9JNN3_9BACL</name>
<sequence length="259" mass="28978">MDLAASSICWHRDTRAGMLRKASESGFRFVEILTFPPELNVLHGNLWLMKPNELRAELTEYGLEPAALHLGAIQTSTEQRRQSLTDYAKRAIDFAAELGCALIVEGGPDRATEPFQPFLRSLEHLARFLEGYPVRIGLENHYNNWIQYTQDYEHIFDRIDSPKIGITLDSGHFTSAGVDPALFAGKFADKVIHVHVKDHIGIHSVALGSGETNNKGMVRALKQAGYDGFLSQELEVADADQADHYAREGLKYLRMLADL</sequence>
<dbReference type="GO" id="GO:0016853">
    <property type="term" value="F:isomerase activity"/>
    <property type="evidence" value="ECO:0007669"/>
    <property type="project" value="UniProtKB-KW"/>
</dbReference>
<protein>
    <submittedName>
        <fullName evidence="2">Sugar phosphate isomerase/epimerase</fullName>
    </submittedName>
</protein>
<comment type="caution">
    <text evidence="2">The sequence shown here is derived from an EMBL/GenBank/DDBJ whole genome shotgun (WGS) entry which is preliminary data.</text>
</comment>
<feature type="domain" description="Xylose isomerase-like TIM barrel" evidence="1">
    <location>
        <begin position="19"/>
        <end position="254"/>
    </location>
</feature>
<dbReference type="Gene3D" id="3.20.20.150">
    <property type="entry name" value="Divalent-metal-dependent TIM barrel enzymes"/>
    <property type="match status" value="1"/>
</dbReference>
<dbReference type="PANTHER" id="PTHR12110:SF53">
    <property type="entry name" value="BLR5974 PROTEIN"/>
    <property type="match status" value="1"/>
</dbReference>
<evidence type="ECO:0000313" key="2">
    <source>
        <dbReference type="EMBL" id="RED75701.1"/>
    </source>
</evidence>
<keyword evidence="2" id="KW-0413">Isomerase</keyword>
<keyword evidence="3" id="KW-1185">Reference proteome</keyword>
<gene>
    <name evidence="2" type="ORF">DFP98_11462</name>
</gene>